<organism evidence="2 3">
    <name type="scientific">Halocaridina rubra</name>
    <name type="common">Hawaiian red shrimp</name>
    <dbReference type="NCBI Taxonomy" id="373956"/>
    <lineage>
        <taxon>Eukaryota</taxon>
        <taxon>Metazoa</taxon>
        <taxon>Ecdysozoa</taxon>
        <taxon>Arthropoda</taxon>
        <taxon>Crustacea</taxon>
        <taxon>Multicrustacea</taxon>
        <taxon>Malacostraca</taxon>
        <taxon>Eumalacostraca</taxon>
        <taxon>Eucarida</taxon>
        <taxon>Decapoda</taxon>
        <taxon>Pleocyemata</taxon>
        <taxon>Caridea</taxon>
        <taxon>Atyoidea</taxon>
        <taxon>Atyidae</taxon>
        <taxon>Halocaridina</taxon>
    </lineage>
</organism>
<evidence type="ECO:0000256" key="1">
    <source>
        <dbReference type="SAM" id="MobiDB-lite"/>
    </source>
</evidence>
<accession>A0AAN8WEZ5</accession>
<comment type="caution">
    <text evidence="2">The sequence shown here is derived from an EMBL/GenBank/DDBJ whole genome shotgun (WGS) entry which is preliminary data.</text>
</comment>
<evidence type="ECO:0000313" key="2">
    <source>
        <dbReference type="EMBL" id="KAK7016426.1"/>
    </source>
</evidence>
<gene>
    <name evidence="2" type="ORF">SK128_026249</name>
</gene>
<dbReference type="Proteomes" id="UP001381693">
    <property type="component" value="Unassembled WGS sequence"/>
</dbReference>
<feature type="region of interest" description="Disordered" evidence="1">
    <location>
        <begin position="114"/>
        <end position="200"/>
    </location>
</feature>
<evidence type="ECO:0000313" key="3">
    <source>
        <dbReference type="Proteomes" id="UP001381693"/>
    </source>
</evidence>
<feature type="compositionally biased region" description="Basic and acidic residues" evidence="1">
    <location>
        <begin position="114"/>
        <end position="125"/>
    </location>
</feature>
<feature type="compositionally biased region" description="Pro residues" evidence="1">
    <location>
        <begin position="130"/>
        <end position="140"/>
    </location>
</feature>
<protein>
    <submittedName>
        <fullName evidence="2">Uncharacterized protein</fullName>
    </submittedName>
</protein>
<dbReference type="EMBL" id="JAXCGZ010023146">
    <property type="protein sequence ID" value="KAK7016426.1"/>
    <property type="molecule type" value="Genomic_DNA"/>
</dbReference>
<reference evidence="2 3" key="1">
    <citation type="submission" date="2023-11" db="EMBL/GenBank/DDBJ databases">
        <title>Halocaridina rubra genome assembly.</title>
        <authorList>
            <person name="Smith C."/>
        </authorList>
    </citation>
    <scope>NUCLEOTIDE SEQUENCE [LARGE SCALE GENOMIC DNA]</scope>
    <source>
        <strain evidence="2">EP-1</strain>
        <tissue evidence="2">Whole</tissue>
    </source>
</reference>
<sequence>MKETLDRKQENLRSLIQIRHEAIPLDFFNRSPEKPVEKIEYKQINTSTTKLEPLFKQSDALNRDKQASPFPKFKDKFIGTTIQKRANNSFLSVGIENDIIQRVNNATNILHDTGDQKYKSNDLHMAKNPQPAPDQKPPNPGMILNPQIKLIPKENPHQAPDQKPPNPGMILNPQIKLIPKENPHQAPDQKPPNPGMIANPQIKLIPKENPHQAPGQKPLNPGMIVNPQIKLIPKENPHQAPDQKPPNPGMIVNPQIKLIPKETPYQAPYQKPPNPGMIVKYPKVPEGFPRHFQDKKPEDQPFWKDLHRKQQGHRDNHPEKIVKRRSSTVQVADKAVLRKRALSFSNTSDLWSFVVEQERRSKLIKETCQLFPFSSTYSDLQNMPAELLIDKEQQVAYCPVFKSASTSWILTFMEIGGYEPPKLDGKKSIIPYFKTIYKSLSVQRAAAKKYLEK</sequence>
<proteinExistence type="predicted"/>
<name>A0AAN8WEZ5_HALRR</name>
<keyword evidence="3" id="KW-1185">Reference proteome</keyword>
<dbReference type="AlphaFoldDB" id="A0AAN8WEZ5"/>